<proteinExistence type="predicted"/>
<dbReference type="RefSeq" id="WP_120603854.1">
    <property type="nucleotide sequence ID" value="NZ_JABFJX010000035.1"/>
</dbReference>
<dbReference type="OrthoDB" id="5382496at2"/>
<sequence>MIHSDEKVRQMARSLLPSKNREAARAARRHIHRSARKEARQELATWMRFGDMEHDLPPFAPWERPEIRLEVRWRRGGDKVNPFIRWATARTREVRREDRLSHVRRLLPQGVIGEHALGHVEYAKAFRDPVLDAWRPLQWVRWEMNRKGHRMDRGELAQLLRALLMEPDGHRTFNRFLRERRAWASSPRNPESWSRGLPPHRPLLGAHDILPFLDTLKLDARGNNVRAREQQEPPTQWVQLFLRRFKDHRGHIPSVRAALEAEGLMEPVVTARPRQVHGR</sequence>
<keyword evidence="2" id="KW-1185">Reference proteome</keyword>
<evidence type="ECO:0000313" key="1">
    <source>
        <dbReference type="EMBL" id="RKH01954.1"/>
    </source>
</evidence>
<dbReference type="EMBL" id="RAWE01000061">
    <property type="protein sequence ID" value="RKH01954.1"/>
    <property type="molecule type" value="Genomic_DNA"/>
</dbReference>
<dbReference type="AlphaFoldDB" id="A0A3A8KJ62"/>
<name>A0A3A8KJ62_9BACT</name>
<dbReference type="Proteomes" id="UP000268313">
    <property type="component" value="Unassembled WGS sequence"/>
</dbReference>
<reference evidence="2" key="1">
    <citation type="submission" date="2018-09" db="EMBL/GenBank/DDBJ databases">
        <authorList>
            <person name="Livingstone P.G."/>
            <person name="Whitworth D.E."/>
        </authorList>
    </citation>
    <scope>NUCLEOTIDE SEQUENCE [LARGE SCALE GENOMIC DNA]</scope>
    <source>
        <strain evidence="2">CA043D</strain>
    </source>
</reference>
<gene>
    <name evidence="1" type="ORF">D7X32_18355</name>
</gene>
<comment type="caution">
    <text evidence="1">The sequence shown here is derived from an EMBL/GenBank/DDBJ whole genome shotgun (WGS) entry which is preliminary data.</text>
</comment>
<accession>A0A3A8KJ62</accession>
<protein>
    <submittedName>
        <fullName evidence="1">Uncharacterized protein</fullName>
    </submittedName>
</protein>
<evidence type="ECO:0000313" key="2">
    <source>
        <dbReference type="Proteomes" id="UP000268313"/>
    </source>
</evidence>
<organism evidence="1 2">
    <name type="scientific">Corallococcus carmarthensis</name>
    <dbReference type="NCBI Taxonomy" id="2316728"/>
    <lineage>
        <taxon>Bacteria</taxon>
        <taxon>Pseudomonadati</taxon>
        <taxon>Myxococcota</taxon>
        <taxon>Myxococcia</taxon>
        <taxon>Myxococcales</taxon>
        <taxon>Cystobacterineae</taxon>
        <taxon>Myxococcaceae</taxon>
        <taxon>Corallococcus</taxon>
    </lineage>
</organism>